<dbReference type="Proteomes" id="UP000292702">
    <property type="component" value="Unassembled WGS sequence"/>
</dbReference>
<keyword evidence="6" id="KW-1185">Reference proteome</keyword>
<evidence type="ECO:0000256" key="1">
    <source>
        <dbReference type="ARBA" id="ARBA00006484"/>
    </source>
</evidence>
<evidence type="ECO:0008006" key="7">
    <source>
        <dbReference type="Google" id="ProtNLM"/>
    </source>
</evidence>
<dbReference type="AlphaFoldDB" id="A0A4R0RM33"/>
<evidence type="ECO:0000313" key="5">
    <source>
        <dbReference type="EMBL" id="TCD68073.1"/>
    </source>
</evidence>
<dbReference type="InterPro" id="IPR020904">
    <property type="entry name" value="Sc_DH/Rdtase_CS"/>
</dbReference>
<evidence type="ECO:0000313" key="6">
    <source>
        <dbReference type="Proteomes" id="UP000292702"/>
    </source>
</evidence>
<keyword evidence="3" id="KW-0560">Oxidoreductase</keyword>
<gene>
    <name evidence="5" type="ORF">EIP91_011618</name>
</gene>
<accession>A0A4R0RM33</accession>
<name>A0A4R0RM33_9APHY</name>
<sequence>MAPKVWLITGAGSGFGKETTKQALERGDNVVATDIKLEGLAELQSKYPSDRLLVHKLDVKSTQDINDAFAAAKKSFGRIDVVFSNAGYGIATELEGLPNDLARSLYDVNFWGCTQVGLRAVKFFREDNPPGVGGRLLVTSSMLGLMCFPIVGIYNSAKHGLEGFFQTLAAELDPSWNIKITIVEPGIFRTGAVSGTIGLPIHPAYNKEGLPTMAIRQMMSNPDIGGDPTKAAKQILRLTELETPPLRLPLGKDALQMIEANLTAILANVKEYASWSDDLEFSS</sequence>
<evidence type="ECO:0000256" key="4">
    <source>
        <dbReference type="RuleBase" id="RU000363"/>
    </source>
</evidence>
<dbReference type="PRINTS" id="PR00081">
    <property type="entry name" value="GDHRDH"/>
</dbReference>
<dbReference type="STRING" id="92696.A0A4R0RM33"/>
<protein>
    <recommendedName>
        <fullName evidence="7">NAD(P)-binding protein</fullName>
    </recommendedName>
</protein>
<keyword evidence="2" id="KW-0521">NADP</keyword>
<organism evidence="5 6">
    <name type="scientific">Steccherinum ochraceum</name>
    <dbReference type="NCBI Taxonomy" id="92696"/>
    <lineage>
        <taxon>Eukaryota</taxon>
        <taxon>Fungi</taxon>
        <taxon>Dikarya</taxon>
        <taxon>Basidiomycota</taxon>
        <taxon>Agaricomycotina</taxon>
        <taxon>Agaricomycetes</taxon>
        <taxon>Polyporales</taxon>
        <taxon>Steccherinaceae</taxon>
        <taxon>Steccherinum</taxon>
    </lineage>
</organism>
<dbReference type="GO" id="GO:0016491">
    <property type="term" value="F:oxidoreductase activity"/>
    <property type="evidence" value="ECO:0007669"/>
    <property type="project" value="UniProtKB-KW"/>
</dbReference>
<dbReference type="CDD" id="cd05374">
    <property type="entry name" value="17beta-HSD-like_SDR_c"/>
    <property type="match status" value="1"/>
</dbReference>
<dbReference type="InterPro" id="IPR051911">
    <property type="entry name" value="SDR_oxidoreductase"/>
</dbReference>
<dbReference type="PROSITE" id="PS00061">
    <property type="entry name" value="ADH_SHORT"/>
    <property type="match status" value="1"/>
</dbReference>
<comment type="similarity">
    <text evidence="1 4">Belongs to the short-chain dehydrogenases/reductases (SDR) family.</text>
</comment>
<dbReference type="PANTHER" id="PTHR43976:SF16">
    <property type="entry name" value="SHORT-CHAIN DEHYDROGENASE_REDUCTASE FAMILY PROTEIN"/>
    <property type="match status" value="1"/>
</dbReference>
<dbReference type="Pfam" id="PF00106">
    <property type="entry name" value="adh_short"/>
    <property type="match status" value="1"/>
</dbReference>
<dbReference type="PANTHER" id="PTHR43976">
    <property type="entry name" value="SHORT CHAIN DEHYDROGENASE"/>
    <property type="match status" value="1"/>
</dbReference>
<dbReference type="InterPro" id="IPR002347">
    <property type="entry name" value="SDR_fam"/>
</dbReference>
<dbReference type="PRINTS" id="PR00080">
    <property type="entry name" value="SDRFAMILY"/>
</dbReference>
<reference evidence="5 6" key="1">
    <citation type="submission" date="2018-11" db="EMBL/GenBank/DDBJ databases">
        <title>Genome assembly of Steccherinum ochraceum LE-BIN_3174, the white-rot fungus of the Steccherinaceae family (The Residual Polyporoid clade, Polyporales, Basidiomycota).</title>
        <authorList>
            <person name="Fedorova T.V."/>
            <person name="Glazunova O.A."/>
            <person name="Landesman E.O."/>
            <person name="Moiseenko K.V."/>
            <person name="Psurtseva N.V."/>
            <person name="Savinova O.S."/>
            <person name="Shakhova N.V."/>
            <person name="Tyazhelova T.V."/>
            <person name="Vasina D.V."/>
        </authorList>
    </citation>
    <scope>NUCLEOTIDE SEQUENCE [LARGE SCALE GENOMIC DNA]</scope>
    <source>
        <strain evidence="5 6">LE-BIN_3174</strain>
    </source>
</reference>
<comment type="caution">
    <text evidence="5">The sequence shown here is derived from an EMBL/GenBank/DDBJ whole genome shotgun (WGS) entry which is preliminary data.</text>
</comment>
<dbReference type="InterPro" id="IPR036291">
    <property type="entry name" value="NAD(P)-bd_dom_sf"/>
</dbReference>
<proteinExistence type="inferred from homology"/>
<dbReference type="OrthoDB" id="1274115at2759"/>
<evidence type="ECO:0000256" key="2">
    <source>
        <dbReference type="ARBA" id="ARBA00022857"/>
    </source>
</evidence>
<dbReference type="Gene3D" id="3.40.50.720">
    <property type="entry name" value="NAD(P)-binding Rossmann-like Domain"/>
    <property type="match status" value="1"/>
</dbReference>
<dbReference type="SUPFAM" id="SSF51735">
    <property type="entry name" value="NAD(P)-binding Rossmann-fold domains"/>
    <property type="match status" value="1"/>
</dbReference>
<evidence type="ECO:0000256" key="3">
    <source>
        <dbReference type="ARBA" id="ARBA00023002"/>
    </source>
</evidence>
<dbReference type="EMBL" id="RWJN01000077">
    <property type="protein sequence ID" value="TCD68073.1"/>
    <property type="molecule type" value="Genomic_DNA"/>
</dbReference>